<dbReference type="KEGG" id="pmj:P9211_14101"/>
<organism evidence="2 3">
    <name type="scientific">Prochlorococcus marinus (strain MIT 9211)</name>
    <dbReference type="NCBI Taxonomy" id="93059"/>
    <lineage>
        <taxon>Bacteria</taxon>
        <taxon>Bacillati</taxon>
        <taxon>Cyanobacteriota</taxon>
        <taxon>Cyanophyceae</taxon>
        <taxon>Synechococcales</taxon>
        <taxon>Prochlorococcaceae</taxon>
        <taxon>Prochlorococcus</taxon>
    </lineage>
</organism>
<accession>A9BBX9</accession>
<dbReference type="STRING" id="93059.P9211_14101"/>
<dbReference type="OrthoDB" id="428329at2"/>
<keyword evidence="1" id="KW-1133">Transmembrane helix</keyword>
<evidence type="ECO:0000313" key="2">
    <source>
        <dbReference type="EMBL" id="ABX09341.1"/>
    </source>
</evidence>
<proteinExistence type="predicted"/>
<dbReference type="EMBL" id="CP000878">
    <property type="protein sequence ID" value="ABX09341.1"/>
    <property type="molecule type" value="Genomic_DNA"/>
</dbReference>
<keyword evidence="1" id="KW-0472">Membrane</keyword>
<dbReference type="AlphaFoldDB" id="A9BBX9"/>
<dbReference type="RefSeq" id="WP_012195962.1">
    <property type="nucleotide sequence ID" value="NC_009976.1"/>
</dbReference>
<sequence>MTISILVLKKAQEAFELAKQLRASKTQITKFELIEPLQSTDKQLSEDLSSIKTDSSDESLRLLKSISINDVKLLNPKITRKERQRSMSLWLMPFGLIAGITFAGMTNLKTFSDFGFGPIGETIFGGFLGMLSGWIGSFFAAASVNTYQEDVKALRKRHEQGYWLVVLQTPSEIQLPWELIQGIQPIEVVSVNEL</sequence>
<evidence type="ECO:0000256" key="1">
    <source>
        <dbReference type="SAM" id="Phobius"/>
    </source>
</evidence>
<dbReference type="eggNOG" id="ENOG5033Z3Z">
    <property type="taxonomic scope" value="Bacteria"/>
</dbReference>
<feature type="transmembrane region" description="Helical" evidence="1">
    <location>
        <begin position="87"/>
        <end position="106"/>
    </location>
</feature>
<keyword evidence="1" id="KW-0812">Transmembrane</keyword>
<protein>
    <submittedName>
        <fullName evidence="2">Uncharacterized protein</fullName>
    </submittedName>
</protein>
<feature type="transmembrane region" description="Helical" evidence="1">
    <location>
        <begin position="126"/>
        <end position="147"/>
    </location>
</feature>
<name>A9BBX9_PROM4</name>
<evidence type="ECO:0000313" key="3">
    <source>
        <dbReference type="Proteomes" id="UP000000788"/>
    </source>
</evidence>
<gene>
    <name evidence="2" type="ordered locus">P9211_14101</name>
</gene>
<reference evidence="2 3" key="1">
    <citation type="journal article" date="2007" name="PLoS Genet.">
        <title>Patterns and implications of gene gain and loss in the evolution of Prochlorococcus.</title>
        <authorList>
            <person name="Kettler G.C."/>
            <person name="Martiny A.C."/>
            <person name="Huang K."/>
            <person name="Zucker J."/>
            <person name="Coleman M.L."/>
            <person name="Rodrigue S."/>
            <person name="Chen F."/>
            <person name="Lapidus A."/>
            <person name="Ferriera S."/>
            <person name="Johnson J."/>
            <person name="Steglich C."/>
            <person name="Church G.M."/>
            <person name="Richardson P."/>
            <person name="Chisholm S.W."/>
        </authorList>
    </citation>
    <scope>NUCLEOTIDE SEQUENCE [LARGE SCALE GENOMIC DNA]</scope>
    <source>
        <strain evidence="3">MIT 9211</strain>
    </source>
</reference>
<dbReference type="HOGENOM" id="CLU_120948_0_0_3"/>
<dbReference type="Proteomes" id="UP000000788">
    <property type="component" value="Chromosome"/>
</dbReference>
<keyword evidence="3" id="KW-1185">Reference proteome</keyword>